<reference evidence="1" key="1">
    <citation type="journal article" date="2023" name="Mol. Phylogenet. Evol.">
        <title>Genome-scale phylogeny and comparative genomics of the fungal order Sordariales.</title>
        <authorList>
            <person name="Hensen N."/>
            <person name="Bonometti L."/>
            <person name="Westerberg I."/>
            <person name="Brannstrom I.O."/>
            <person name="Guillou S."/>
            <person name="Cros-Aarteil S."/>
            <person name="Calhoun S."/>
            <person name="Haridas S."/>
            <person name="Kuo A."/>
            <person name="Mondo S."/>
            <person name="Pangilinan J."/>
            <person name="Riley R."/>
            <person name="LaButti K."/>
            <person name="Andreopoulos B."/>
            <person name="Lipzen A."/>
            <person name="Chen C."/>
            <person name="Yan M."/>
            <person name="Daum C."/>
            <person name="Ng V."/>
            <person name="Clum A."/>
            <person name="Steindorff A."/>
            <person name="Ohm R.A."/>
            <person name="Martin F."/>
            <person name="Silar P."/>
            <person name="Natvig D.O."/>
            <person name="Lalanne C."/>
            <person name="Gautier V."/>
            <person name="Ament-Velasquez S.L."/>
            <person name="Kruys A."/>
            <person name="Hutchinson M.I."/>
            <person name="Powell A.J."/>
            <person name="Barry K."/>
            <person name="Miller A.N."/>
            <person name="Grigoriev I.V."/>
            <person name="Debuchy R."/>
            <person name="Gladieux P."/>
            <person name="Hiltunen Thoren M."/>
            <person name="Johannesson H."/>
        </authorList>
    </citation>
    <scope>NUCLEOTIDE SEQUENCE</scope>
    <source>
        <strain evidence="1">FGSC 1904</strain>
    </source>
</reference>
<name>A0AAE0UDH1_SORBR</name>
<accession>A0AAE0UDH1</accession>
<evidence type="ECO:0000313" key="2">
    <source>
        <dbReference type="Proteomes" id="UP001281003"/>
    </source>
</evidence>
<organism evidence="1 2">
    <name type="scientific">Sordaria brevicollis</name>
    <dbReference type="NCBI Taxonomy" id="83679"/>
    <lineage>
        <taxon>Eukaryota</taxon>
        <taxon>Fungi</taxon>
        <taxon>Dikarya</taxon>
        <taxon>Ascomycota</taxon>
        <taxon>Pezizomycotina</taxon>
        <taxon>Sordariomycetes</taxon>
        <taxon>Sordariomycetidae</taxon>
        <taxon>Sordariales</taxon>
        <taxon>Sordariaceae</taxon>
        <taxon>Sordaria</taxon>
    </lineage>
</organism>
<evidence type="ECO:0000313" key="1">
    <source>
        <dbReference type="EMBL" id="KAK3399775.1"/>
    </source>
</evidence>
<gene>
    <name evidence="1" type="ORF">B0T20DRAFT_477614</name>
</gene>
<dbReference type="Proteomes" id="UP001281003">
    <property type="component" value="Unassembled WGS sequence"/>
</dbReference>
<comment type="caution">
    <text evidence="1">The sequence shown here is derived from an EMBL/GenBank/DDBJ whole genome shotgun (WGS) entry which is preliminary data.</text>
</comment>
<dbReference type="AlphaFoldDB" id="A0AAE0UDH1"/>
<dbReference type="EMBL" id="JAUTDP010000004">
    <property type="protein sequence ID" value="KAK3399775.1"/>
    <property type="molecule type" value="Genomic_DNA"/>
</dbReference>
<keyword evidence="2" id="KW-1185">Reference proteome</keyword>
<proteinExistence type="predicted"/>
<protein>
    <submittedName>
        <fullName evidence="1">Uncharacterized protein</fullName>
    </submittedName>
</protein>
<reference evidence="1" key="2">
    <citation type="submission" date="2023-07" db="EMBL/GenBank/DDBJ databases">
        <authorList>
            <consortium name="Lawrence Berkeley National Laboratory"/>
            <person name="Haridas S."/>
            <person name="Hensen N."/>
            <person name="Bonometti L."/>
            <person name="Westerberg I."/>
            <person name="Brannstrom I.O."/>
            <person name="Guillou S."/>
            <person name="Cros-Aarteil S."/>
            <person name="Calhoun S."/>
            <person name="Kuo A."/>
            <person name="Mondo S."/>
            <person name="Pangilinan J."/>
            <person name="Riley R."/>
            <person name="LaButti K."/>
            <person name="Andreopoulos B."/>
            <person name="Lipzen A."/>
            <person name="Chen C."/>
            <person name="Yanf M."/>
            <person name="Daum C."/>
            <person name="Ng V."/>
            <person name="Clum A."/>
            <person name="Steindorff A."/>
            <person name="Ohm R."/>
            <person name="Martin F."/>
            <person name="Silar P."/>
            <person name="Natvig D."/>
            <person name="Lalanne C."/>
            <person name="Gautier V."/>
            <person name="Ament-velasquez S.L."/>
            <person name="Kruys A."/>
            <person name="Hutchinson M.I."/>
            <person name="Powell A.J."/>
            <person name="Barry K."/>
            <person name="Miller A.N."/>
            <person name="Grigoriev I.V."/>
            <person name="Debuchy R."/>
            <person name="Gladieux P."/>
            <person name="Thoren M.H."/>
            <person name="Johannesson H."/>
        </authorList>
    </citation>
    <scope>NUCLEOTIDE SEQUENCE</scope>
    <source>
        <strain evidence="1">FGSC 1904</strain>
    </source>
</reference>
<sequence>MAATRSNQDIAKLMEAVRPNIVISLDIGTNSFRVLLLDGISKNFSSHAYPFDDKGPVYKGEQFGYYASESVSLKYGFYILANAADKFVDQYPMLQKLIQADSPAFRQKLRVGTLQLLKEVHAWIFQGSRKDWVIDKLVINIPVQWGSEFQAVALDLIGEAFKWDQSLARKTIAFHKDADSLMQYLMTTPRYLNPVKVAGADQVWLVMDYGGHNLSASLWWVRHNKQVPPMFFRLEKPFSAGGGTEHVLHYILEACAVKCLNQNPGQGRPMCPGISEQVREGFSDPRVRGMWGPALEGAKDNCFAFMTPLWEEQNCITCTFDQGEITPIWDKAHKHAFELVDNLLKNLRKRTAETDHPKIDPKPVIFIAGGSTKNKPVKHKLAAMVKEANLPDPIFLD</sequence>